<reference evidence="2 3" key="1">
    <citation type="submission" date="2019-04" db="EMBL/GenBank/DDBJ databases">
        <authorList>
            <person name="Seth-Smith MB H."/>
            <person name="Seth-Smith H."/>
        </authorList>
    </citation>
    <scope>NUCLEOTIDE SEQUENCE [LARGE SCALE GENOMIC DNA]</scope>
    <source>
        <strain evidence="2">USB-603019</strain>
    </source>
</reference>
<feature type="compositionally biased region" description="Basic and acidic residues" evidence="1">
    <location>
        <begin position="230"/>
        <end position="241"/>
    </location>
</feature>
<name>A0A5E3ZX17_9ACTN</name>
<gene>
    <name evidence="2" type="ORF">LC603019_00757</name>
</gene>
<evidence type="ECO:0000313" key="2">
    <source>
        <dbReference type="EMBL" id="VHO00445.1"/>
    </source>
</evidence>
<evidence type="ECO:0008006" key="4">
    <source>
        <dbReference type="Google" id="ProtNLM"/>
    </source>
</evidence>
<evidence type="ECO:0000313" key="3">
    <source>
        <dbReference type="Proteomes" id="UP000324288"/>
    </source>
</evidence>
<dbReference type="Proteomes" id="UP000324288">
    <property type="component" value="Chromosome"/>
</dbReference>
<feature type="region of interest" description="Disordered" evidence="1">
    <location>
        <begin position="384"/>
        <end position="408"/>
    </location>
</feature>
<sequence>MSTRHLSQFRRLCGVGLCVVLVAGINTPIASGETPEERCKRETEAYNRAWKDAWIRNHPREVAKGEQPPSPTPPYRCFGHDTPQQDMPGYTPPPGAAVPPAGGGIPPAGDTPGTAGGAGGEGSSPGFLPESPNPLDTPTPGARSDYPYGSSYQDTWASRRNHTPSSPTPAAGGNSLTHATGNGIDGRGNGASNTGNGITPNGTPHHNTPPAKDENPIKRWWHNLTHHQPQRVERMEAESDTRPPASGERQGRANRGQEFVSCTLVRHTEVIPGKRVGYPNGTVPDKRLAGTDLGYQLRIGGKRYALFGDSFDPPGKPESSHWSGWWLVPVDQAGYPSPNGSLIDGKTLFSHTRYPSGRRLPAGVIHTLDGNDIVMITPLHKSPRIKKTDSKEEQQRKRKLGMKPRGNGELYRLTRGKNGKVVAHKIGETPSVNMTQMSGFQRKEHGKTVTYITTNNFDRTQGIVLWRVTDPTQLGNVNAWEWYNPYTTHWVRYSDNPNPLQLPGSDKAMEMDFRQLPDGSVVLLYGQGKNMGLRMRAVPTLPTNTLSTWPAVEQFYTSPQIQQLIPNTDGRLLATALCWAPAFGITPPGAVATYAPQVTNPDTATLFNLAMSFSSWPHPKDGPSTAYNTSYATIGPLIYPNLSPTCRPSPNTKKGHQS</sequence>
<organism evidence="2 3">
    <name type="scientific">Lawsonella clevelandensis</name>
    <dbReference type="NCBI Taxonomy" id="1528099"/>
    <lineage>
        <taxon>Bacteria</taxon>
        <taxon>Bacillati</taxon>
        <taxon>Actinomycetota</taxon>
        <taxon>Actinomycetes</taxon>
        <taxon>Mycobacteriales</taxon>
        <taxon>Lawsonellaceae</taxon>
        <taxon>Lawsonella</taxon>
    </lineage>
</organism>
<proteinExistence type="predicted"/>
<feature type="compositionally biased region" description="Gly residues" evidence="1">
    <location>
        <begin position="114"/>
        <end position="123"/>
    </location>
</feature>
<dbReference type="EMBL" id="LR584267">
    <property type="protein sequence ID" value="VHO00445.1"/>
    <property type="molecule type" value="Genomic_DNA"/>
</dbReference>
<feature type="compositionally biased region" description="Basic residues" evidence="1">
    <location>
        <begin position="219"/>
        <end position="229"/>
    </location>
</feature>
<evidence type="ECO:0000256" key="1">
    <source>
        <dbReference type="SAM" id="MobiDB-lite"/>
    </source>
</evidence>
<feature type="region of interest" description="Disordered" evidence="1">
    <location>
        <begin position="58"/>
        <end position="257"/>
    </location>
</feature>
<protein>
    <recommendedName>
        <fullName evidence="4">DUF4185 domain-containing protein</fullName>
    </recommendedName>
</protein>
<feature type="compositionally biased region" description="Low complexity" evidence="1">
    <location>
        <begin position="199"/>
        <end position="210"/>
    </location>
</feature>
<accession>A0A5E3ZX17</accession>
<feature type="compositionally biased region" description="Basic and acidic residues" evidence="1">
    <location>
        <begin position="386"/>
        <end position="395"/>
    </location>
</feature>
<keyword evidence="3" id="KW-1185">Reference proteome</keyword>
<dbReference type="AlphaFoldDB" id="A0A5E3ZX17"/>